<sequence length="69" mass="7688">MDCRVSGPGKAGIACRFAHGQDNPGTQNVYFGYDHQGSYADKHQRSLFATMYAIIKIAKQAQWHKKESA</sequence>
<keyword evidence="2" id="KW-1185">Reference proteome</keyword>
<protein>
    <submittedName>
        <fullName evidence="1">Uncharacterized protein</fullName>
    </submittedName>
</protein>
<reference evidence="1 2" key="1">
    <citation type="submission" date="2020-08" db="EMBL/GenBank/DDBJ databases">
        <title>Above-ground endophytic microbial communities from plants in different locations in the United States.</title>
        <authorList>
            <person name="Frank C."/>
        </authorList>
    </citation>
    <scope>NUCLEOTIDE SEQUENCE [LARGE SCALE GENOMIC DNA]</scope>
    <source>
        <strain evidence="1 2">WP4_2_2</strain>
    </source>
</reference>
<name>A0A7W9WSE9_9BURK</name>
<organism evidence="1 2">
    <name type="scientific">Paraburkholderia bannensis</name>
    <dbReference type="NCBI Taxonomy" id="765414"/>
    <lineage>
        <taxon>Bacteria</taxon>
        <taxon>Pseudomonadati</taxon>
        <taxon>Pseudomonadota</taxon>
        <taxon>Betaproteobacteria</taxon>
        <taxon>Burkholderiales</taxon>
        <taxon>Burkholderiaceae</taxon>
        <taxon>Paraburkholderia</taxon>
    </lineage>
</organism>
<proteinExistence type="predicted"/>
<accession>A0A7W9WSE9</accession>
<dbReference type="RefSeq" id="WP_233178055.1">
    <property type="nucleotide sequence ID" value="NZ_JACHBW010000005.1"/>
</dbReference>
<gene>
    <name evidence="1" type="ORF">F4827_002313</name>
</gene>
<dbReference type="AlphaFoldDB" id="A0A7W9WSE9"/>
<evidence type="ECO:0000313" key="2">
    <source>
        <dbReference type="Proteomes" id="UP000571554"/>
    </source>
</evidence>
<dbReference type="Proteomes" id="UP000571554">
    <property type="component" value="Unassembled WGS sequence"/>
</dbReference>
<evidence type="ECO:0000313" key="1">
    <source>
        <dbReference type="EMBL" id="MBB6102464.1"/>
    </source>
</evidence>
<dbReference type="EMBL" id="JACHBW010000005">
    <property type="protein sequence ID" value="MBB6102464.1"/>
    <property type="molecule type" value="Genomic_DNA"/>
</dbReference>
<comment type="caution">
    <text evidence="1">The sequence shown here is derived from an EMBL/GenBank/DDBJ whole genome shotgun (WGS) entry which is preliminary data.</text>
</comment>